<dbReference type="InterPro" id="IPR035418">
    <property type="entry name" value="AraC-bd_2"/>
</dbReference>
<dbReference type="RefSeq" id="WP_147815050.1">
    <property type="nucleotide sequence ID" value="NZ_BPRA01000002.1"/>
</dbReference>
<dbReference type="EMBL" id="BPRA01000002">
    <property type="protein sequence ID" value="GJE54141.1"/>
    <property type="molecule type" value="Genomic_DNA"/>
</dbReference>
<feature type="domain" description="HTH araC/xylS-type" evidence="4">
    <location>
        <begin position="207"/>
        <end position="306"/>
    </location>
</feature>
<dbReference type="InterPro" id="IPR018060">
    <property type="entry name" value="HTH_AraC"/>
</dbReference>
<protein>
    <recommendedName>
        <fullName evidence="4">HTH araC/xylS-type domain-containing protein</fullName>
    </recommendedName>
</protein>
<comment type="caution">
    <text evidence="5">The sequence shown here is derived from an EMBL/GenBank/DDBJ whole genome shotgun (WGS) entry which is preliminary data.</text>
</comment>
<organism evidence="5 6">
    <name type="scientific">Methylobacterium thuringiense</name>
    <dbReference type="NCBI Taxonomy" id="1003091"/>
    <lineage>
        <taxon>Bacteria</taxon>
        <taxon>Pseudomonadati</taxon>
        <taxon>Pseudomonadota</taxon>
        <taxon>Alphaproteobacteria</taxon>
        <taxon>Hyphomicrobiales</taxon>
        <taxon>Methylobacteriaceae</taxon>
        <taxon>Methylobacterium</taxon>
    </lineage>
</organism>
<dbReference type="PROSITE" id="PS01124">
    <property type="entry name" value="HTH_ARAC_FAMILY_2"/>
    <property type="match status" value="1"/>
</dbReference>
<dbReference type="InterPro" id="IPR009057">
    <property type="entry name" value="Homeodomain-like_sf"/>
</dbReference>
<dbReference type="PANTHER" id="PTHR46796:SF6">
    <property type="entry name" value="ARAC SUBFAMILY"/>
    <property type="match status" value="1"/>
</dbReference>
<dbReference type="Proteomes" id="UP001055101">
    <property type="component" value="Unassembled WGS sequence"/>
</dbReference>
<accession>A0ABQ4TGS1</accession>
<dbReference type="SMART" id="SM00342">
    <property type="entry name" value="HTH_ARAC"/>
    <property type="match status" value="1"/>
</dbReference>
<evidence type="ECO:0000313" key="5">
    <source>
        <dbReference type="EMBL" id="GJE54141.1"/>
    </source>
</evidence>
<evidence type="ECO:0000256" key="3">
    <source>
        <dbReference type="ARBA" id="ARBA00023163"/>
    </source>
</evidence>
<keyword evidence="2" id="KW-0238">DNA-binding</keyword>
<reference evidence="5" key="1">
    <citation type="journal article" date="2021" name="Front. Microbiol.">
        <title>Comprehensive Comparative Genomics and Phenotyping of Methylobacterium Species.</title>
        <authorList>
            <person name="Alessa O."/>
            <person name="Ogura Y."/>
            <person name="Fujitani Y."/>
            <person name="Takami H."/>
            <person name="Hayashi T."/>
            <person name="Sahin N."/>
            <person name="Tani A."/>
        </authorList>
    </citation>
    <scope>NUCLEOTIDE SEQUENCE</scope>
    <source>
        <strain evidence="5">DSM 23674</strain>
    </source>
</reference>
<gene>
    <name evidence="5" type="ORF">EKPJFOCH_0614</name>
</gene>
<sequence>MATPSFTFASETETTGFEAYRDLYAAGSDVAATGAPFHARVDGHRFEQLLLFERRLAGVAHSRNPARVRRDDFDHFTLQLLCDGTFQGGPIGSELALAQGDIILFDMTRPQRTLAEGAHFLTVALPRDVVETVAPHAGKFHGTILPRANTGLLGDLLRSLARRRDTVPAHSAVHVSRAVAEFLAIAIGTDAPGAAVPPARLTAMRLERAQAFIDARLGDSRLDAATIASGIAVSRSVLYRLFAPAGGVAQYILNKRLEQMRAALRHSTESRSVSTLAYDFGFSSESHCSRAFRTAYGLPPGRYRAETGGGRTTSPEDPGVGAKALMVDWVSKLY</sequence>
<evidence type="ECO:0000256" key="2">
    <source>
        <dbReference type="ARBA" id="ARBA00023125"/>
    </source>
</evidence>
<name>A0ABQ4TGS1_9HYPH</name>
<dbReference type="PANTHER" id="PTHR46796">
    <property type="entry name" value="HTH-TYPE TRANSCRIPTIONAL ACTIVATOR RHAS-RELATED"/>
    <property type="match status" value="1"/>
</dbReference>
<dbReference type="Gene3D" id="1.10.10.60">
    <property type="entry name" value="Homeodomain-like"/>
    <property type="match status" value="1"/>
</dbReference>
<keyword evidence="6" id="KW-1185">Reference proteome</keyword>
<keyword evidence="3" id="KW-0804">Transcription</keyword>
<dbReference type="SUPFAM" id="SSF46689">
    <property type="entry name" value="Homeodomain-like"/>
    <property type="match status" value="1"/>
</dbReference>
<dbReference type="Pfam" id="PF14525">
    <property type="entry name" value="AraC_binding_2"/>
    <property type="match status" value="1"/>
</dbReference>
<evidence type="ECO:0000313" key="6">
    <source>
        <dbReference type="Proteomes" id="UP001055101"/>
    </source>
</evidence>
<evidence type="ECO:0000256" key="1">
    <source>
        <dbReference type="ARBA" id="ARBA00023015"/>
    </source>
</evidence>
<keyword evidence="1" id="KW-0805">Transcription regulation</keyword>
<dbReference type="InterPro" id="IPR050204">
    <property type="entry name" value="AraC_XylS_family_regulators"/>
</dbReference>
<reference evidence="5" key="2">
    <citation type="submission" date="2021-08" db="EMBL/GenBank/DDBJ databases">
        <authorList>
            <person name="Tani A."/>
            <person name="Ola A."/>
            <person name="Ogura Y."/>
            <person name="Katsura K."/>
            <person name="Hayashi T."/>
        </authorList>
    </citation>
    <scope>NUCLEOTIDE SEQUENCE</scope>
    <source>
        <strain evidence="5">DSM 23674</strain>
    </source>
</reference>
<dbReference type="Pfam" id="PF12833">
    <property type="entry name" value="HTH_18"/>
    <property type="match status" value="1"/>
</dbReference>
<evidence type="ECO:0000259" key="4">
    <source>
        <dbReference type="PROSITE" id="PS01124"/>
    </source>
</evidence>
<proteinExistence type="predicted"/>